<evidence type="ECO:0000313" key="3">
    <source>
        <dbReference type="EMBL" id="CAE0713613.1"/>
    </source>
</evidence>
<feature type="compositionally biased region" description="Low complexity" evidence="1">
    <location>
        <begin position="157"/>
        <end position="175"/>
    </location>
</feature>
<feature type="region of interest" description="Disordered" evidence="1">
    <location>
        <begin position="50"/>
        <end position="108"/>
    </location>
</feature>
<feature type="region of interest" description="Disordered" evidence="1">
    <location>
        <begin position="363"/>
        <end position="385"/>
    </location>
</feature>
<feature type="compositionally biased region" description="Basic and acidic residues" evidence="1">
    <location>
        <begin position="368"/>
        <end position="385"/>
    </location>
</feature>
<feature type="domain" description="Pseudouridine synthase RsuA/RluA-like" evidence="2">
    <location>
        <begin position="135"/>
        <end position="438"/>
    </location>
</feature>
<organism evidence="3">
    <name type="scientific">Pseudo-nitzschia australis</name>
    <dbReference type="NCBI Taxonomy" id="44445"/>
    <lineage>
        <taxon>Eukaryota</taxon>
        <taxon>Sar</taxon>
        <taxon>Stramenopiles</taxon>
        <taxon>Ochrophyta</taxon>
        <taxon>Bacillariophyta</taxon>
        <taxon>Bacillariophyceae</taxon>
        <taxon>Bacillariophycidae</taxon>
        <taxon>Bacillariales</taxon>
        <taxon>Bacillariaceae</taxon>
        <taxon>Pseudo-nitzschia</taxon>
    </lineage>
</organism>
<gene>
    <name evidence="3" type="ORF">PAUS00366_LOCUS6365</name>
</gene>
<dbReference type="AlphaFoldDB" id="A0A7S4EHL5"/>
<evidence type="ECO:0000259" key="2">
    <source>
        <dbReference type="Pfam" id="PF00849"/>
    </source>
</evidence>
<dbReference type="SUPFAM" id="SSF55120">
    <property type="entry name" value="Pseudouridine synthase"/>
    <property type="match status" value="1"/>
</dbReference>
<name>A0A7S4EHL5_9STRA</name>
<dbReference type="PANTHER" id="PTHR21600:SF40">
    <property type="entry name" value="PSEUDOURIDYLATE SYNTHASE RPUSD2"/>
    <property type="match status" value="1"/>
</dbReference>
<feature type="region of interest" description="Disordered" evidence="1">
    <location>
        <begin position="144"/>
        <end position="187"/>
    </location>
</feature>
<feature type="compositionally biased region" description="Low complexity" evidence="1">
    <location>
        <begin position="97"/>
        <end position="108"/>
    </location>
</feature>
<dbReference type="InterPro" id="IPR020103">
    <property type="entry name" value="PsdUridine_synth_cat_dom_sf"/>
</dbReference>
<accession>A0A7S4EHL5</accession>
<dbReference type="InterPro" id="IPR006145">
    <property type="entry name" value="PsdUridine_synth_RsuA/RluA"/>
</dbReference>
<protein>
    <recommendedName>
        <fullName evidence="2">Pseudouridine synthase RsuA/RluA-like domain-containing protein</fullName>
    </recommendedName>
</protein>
<dbReference type="GO" id="GO:0000455">
    <property type="term" value="P:enzyme-directed rRNA pseudouridine synthesis"/>
    <property type="evidence" value="ECO:0007669"/>
    <property type="project" value="TreeGrafter"/>
</dbReference>
<feature type="compositionally biased region" description="Low complexity" evidence="1">
    <location>
        <begin position="53"/>
        <end position="74"/>
    </location>
</feature>
<dbReference type="PANTHER" id="PTHR21600">
    <property type="entry name" value="MITOCHONDRIAL RNA PSEUDOURIDINE SYNTHASE"/>
    <property type="match status" value="1"/>
</dbReference>
<reference evidence="3" key="1">
    <citation type="submission" date="2021-01" db="EMBL/GenBank/DDBJ databases">
        <authorList>
            <person name="Corre E."/>
            <person name="Pelletier E."/>
            <person name="Niang G."/>
            <person name="Scheremetjew M."/>
            <person name="Finn R."/>
            <person name="Kale V."/>
            <person name="Holt S."/>
            <person name="Cochrane G."/>
            <person name="Meng A."/>
            <person name="Brown T."/>
            <person name="Cohen L."/>
        </authorList>
    </citation>
    <scope>NUCLEOTIDE SEQUENCE</scope>
    <source>
        <strain evidence="3">10249 10 AB</strain>
    </source>
</reference>
<dbReference type="GO" id="GO:0009982">
    <property type="term" value="F:pseudouridine synthase activity"/>
    <property type="evidence" value="ECO:0007669"/>
    <property type="project" value="InterPro"/>
</dbReference>
<dbReference type="GO" id="GO:0003723">
    <property type="term" value="F:RNA binding"/>
    <property type="evidence" value="ECO:0007669"/>
    <property type="project" value="InterPro"/>
</dbReference>
<dbReference type="Gene3D" id="3.30.2350.10">
    <property type="entry name" value="Pseudouridine synthase"/>
    <property type="match status" value="1"/>
</dbReference>
<dbReference type="InterPro" id="IPR050188">
    <property type="entry name" value="RluA_PseudoU_synthase"/>
</dbReference>
<sequence>MKTTKMMTVMHQSLQRKHSLQQVQQLQLQLLRNYRAGSCCLMSSLSSPVESASNINSNDNGNTNTNTNTNNITTKRISVTPGAIPPALSRTNFSSKQQQQQRRSFGSTSLVPLSYSISNSSSLPAPTVVYSDNHLLAINKPAGWHSVPNISKKRGRNNPTKNGNSNVNSNNENNNRGAEHTHTTTTNISSSLNKKCLLTHLQTKGLGGGSNKDFLLPLHRIDQPCTGILLFGKTSKAASRITTVWKGKKKKKKKNKNNKKTQQQTVVRDGVVKDYLCVVPTSRIAAMEEVSVPVSLERDDIDTYDNNEMTLWNRLDGLMLRQSATSSASELHGVRTGTHLRWQQQKYYNERRRKGKSVRIIRPGRKKTIGENEPHKQKHGDDDDKFYDYDHEVDNSMMRPVSVRWKIVGVPNIEPGYTLLLVRTSEGARHMVRALLAQVGDCPIIGDLRYWTAPKRMNINSSNLPPSDRYSDGVHDDQAATARGIKSFPTAPNEKDPLKDRSVALHAYGVYFDPQQLQLGTLDTFEFRAPVPSTWKSFFGIDNAEINNIL</sequence>
<dbReference type="EMBL" id="HBIX01008234">
    <property type="protein sequence ID" value="CAE0713613.1"/>
    <property type="molecule type" value="Transcribed_RNA"/>
</dbReference>
<proteinExistence type="predicted"/>
<evidence type="ECO:0000256" key="1">
    <source>
        <dbReference type="SAM" id="MobiDB-lite"/>
    </source>
</evidence>
<dbReference type="Pfam" id="PF00849">
    <property type="entry name" value="PseudoU_synth_2"/>
    <property type="match status" value="1"/>
</dbReference>